<comment type="caution">
    <text evidence="3">The sequence shown here is derived from an EMBL/GenBank/DDBJ whole genome shotgun (WGS) entry which is preliminary data.</text>
</comment>
<keyword evidence="4" id="KW-1185">Reference proteome</keyword>
<keyword evidence="2" id="KW-0732">Signal</keyword>
<feature type="region of interest" description="Disordered" evidence="1">
    <location>
        <begin position="26"/>
        <end position="51"/>
    </location>
</feature>
<dbReference type="InterPro" id="IPR029046">
    <property type="entry name" value="LolA/LolB/LppX"/>
</dbReference>
<evidence type="ECO:0000313" key="4">
    <source>
        <dbReference type="Proteomes" id="UP000614996"/>
    </source>
</evidence>
<name>A0A8J4A6U5_9ACTN</name>
<protein>
    <recommendedName>
        <fullName evidence="5">LppX_LprAFG lipoprotein</fullName>
    </recommendedName>
</protein>
<dbReference type="AlphaFoldDB" id="A0A8J4A6U5"/>
<dbReference type="Proteomes" id="UP000614996">
    <property type="component" value="Unassembled WGS sequence"/>
</dbReference>
<evidence type="ECO:0000256" key="1">
    <source>
        <dbReference type="SAM" id="MobiDB-lite"/>
    </source>
</evidence>
<evidence type="ECO:0000256" key="2">
    <source>
        <dbReference type="SAM" id="SignalP"/>
    </source>
</evidence>
<evidence type="ECO:0008006" key="5">
    <source>
        <dbReference type="Google" id="ProtNLM"/>
    </source>
</evidence>
<feature type="compositionally biased region" description="Low complexity" evidence="1">
    <location>
        <begin position="36"/>
        <end position="51"/>
    </location>
</feature>
<proteinExistence type="predicted"/>
<dbReference type="Gene3D" id="2.50.20.20">
    <property type="match status" value="1"/>
</dbReference>
<sequence length="260" mass="26106">MRIRYVAVSAAAVAVLGLAAGCNPGGSSASGGGGEHAAASSSPSTAGSTGTGADLQVALQRAYGKTTDAKTAKISSTTKITGGSAAGTTTMSGVVRFDPPAEQVTVQTGGRQIEAIMVDGYEYLKMGSSWRKIDISSLTSGAPMDPTQALTYLQGASSSVTNLGTSTIRGVKVTGYKATVDLKKAAAKQGAKAQKALTTLSEHGVDSIPVEVWLDSAGRVVREHSTLTMTGVGSGSMTVDSTTDLSDYGTPVHISAPTGA</sequence>
<organism evidence="3 4">
    <name type="scientific">Actinocatenispora comari</name>
    <dbReference type="NCBI Taxonomy" id="2807577"/>
    <lineage>
        <taxon>Bacteria</taxon>
        <taxon>Bacillati</taxon>
        <taxon>Actinomycetota</taxon>
        <taxon>Actinomycetes</taxon>
        <taxon>Micromonosporales</taxon>
        <taxon>Micromonosporaceae</taxon>
        <taxon>Actinocatenispora</taxon>
    </lineage>
</organism>
<dbReference type="SUPFAM" id="SSF89392">
    <property type="entry name" value="Prokaryotic lipoproteins and lipoprotein localization factors"/>
    <property type="match status" value="1"/>
</dbReference>
<dbReference type="RefSeq" id="WP_207123625.1">
    <property type="nucleotide sequence ID" value="NZ_BOPO01000016.1"/>
</dbReference>
<reference evidence="4" key="1">
    <citation type="journal article" date="2021" name="Int. J. Syst. Evol. Microbiol.">
        <title>Actinocatenispora comari sp. nov., an endophytic actinomycete isolated from aerial parts of Comarum salesowianum.</title>
        <authorList>
            <person name="Oyunbileg N."/>
            <person name="Iizaka Y."/>
            <person name="Hamada M."/>
            <person name="Davaapurev B.O."/>
            <person name="Fukumoto A."/>
            <person name="Tsetseg B."/>
            <person name="Kato F."/>
            <person name="Tamura T."/>
            <person name="Batkhuu J."/>
            <person name="Anzai Y."/>
        </authorList>
    </citation>
    <scope>NUCLEOTIDE SEQUENCE [LARGE SCALE GENOMIC DNA]</scope>
    <source>
        <strain evidence="4">NUM-2625</strain>
    </source>
</reference>
<evidence type="ECO:0000313" key="3">
    <source>
        <dbReference type="EMBL" id="GIL26024.1"/>
    </source>
</evidence>
<feature type="signal peptide" evidence="2">
    <location>
        <begin position="1"/>
        <end position="19"/>
    </location>
</feature>
<dbReference type="PROSITE" id="PS51257">
    <property type="entry name" value="PROKAR_LIPOPROTEIN"/>
    <property type="match status" value="1"/>
</dbReference>
<gene>
    <name evidence="3" type="ORF">NUM_12780</name>
</gene>
<feature type="chain" id="PRO_5039236819" description="LppX_LprAFG lipoprotein" evidence="2">
    <location>
        <begin position="20"/>
        <end position="260"/>
    </location>
</feature>
<dbReference type="EMBL" id="BOPO01000016">
    <property type="protein sequence ID" value="GIL26024.1"/>
    <property type="molecule type" value="Genomic_DNA"/>
</dbReference>
<accession>A0A8J4A6U5</accession>